<dbReference type="EMBL" id="CAEKKB010000004">
    <property type="protein sequence ID" value="CAB4309086.1"/>
    <property type="molecule type" value="Genomic_DNA"/>
</dbReference>
<sequence length="132" mass="14535">MRLKDDRNHFNSPPFGSHLWVNPLVGTVKINCVDAWDKVTNAGSVRVVIRDHTGSLLDGSAHCFQSSPVVQAQCHAIRSGLELVHNAKSFILLSGGHGFLKMRTMQLTGWLRKQEGGCAPRLGSFDLQSPWS</sequence>
<dbReference type="OrthoDB" id="1436788at2759"/>
<dbReference type="GO" id="GO:0003676">
    <property type="term" value="F:nucleic acid binding"/>
    <property type="evidence" value="ECO:0007669"/>
    <property type="project" value="InterPro"/>
</dbReference>
<organism evidence="2 3">
    <name type="scientific">Prunus armeniaca</name>
    <name type="common">Apricot</name>
    <name type="synonym">Armeniaca vulgaris</name>
    <dbReference type="NCBI Taxonomy" id="36596"/>
    <lineage>
        <taxon>Eukaryota</taxon>
        <taxon>Viridiplantae</taxon>
        <taxon>Streptophyta</taxon>
        <taxon>Embryophyta</taxon>
        <taxon>Tracheophyta</taxon>
        <taxon>Spermatophyta</taxon>
        <taxon>Magnoliopsida</taxon>
        <taxon>eudicotyledons</taxon>
        <taxon>Gunneridae</taxon>
        <taxon>Pentapetalae</taxon>
        <taxon>rosids</taxon>
        <taxon>fabids</taxon>
        <taxon>Rosales</taxon>
        <taxon>Rosaceae</taxon>
        <taxon>Amygdaloideae</taxon>
        <taxon>Amygdaleae</taxon>
        <taxon>Prunus</taxon>
    </lineage>
</organism>
<feature type="domain" description="RNase H type-1" evidence="1">
    <location>
        <begin position="34"/>
        <end position="86"/>
    </location>
</feature>
<proteinExistence type="predicted"/>
<name>A0A6J5X4Z7_PRUAR</name>
<dbReference type="AlphaFoldDB" id="A0A6J5X4Z7"/>
<reference evidence="3" key="1">
    <citation type="journal article" date="2020" name="Genome Biol.">
        <title>Gamete binning: chromosome-level and haplotype-resolved genome assembly enabled by high-throughput single-cell sequencing of gamete genomes.</title>
        <authorList>
            <person name="Campoy J.A."/>
            <person name="Sun H."/>
            <person name="Goel M."/>
            <person name="Jiao W.-B."/>
            <person name="Folz-Donahue K."/>
            <person name="Wang N."/>
            <person name="Rubio M."/>
            <person name="Liu C."/>
            <person name="Kukat C."/>
            <person name="Ruiz D."/>
            <person name="Huettel B."/>
            <person name="Schneeberger K."/>
        </authorList>
    </citation>
    <scope>NUCLEOTIDE SEQUENCE [LARGE SCALE GENOMIC DNA]</scope>
    <source>
        <strain evidence="3">cv. Rojo Pasion</strain>
    </source>
</reference>
<protein>
    <recommendedName>
        <fullName evidence="1">RNase H type-1 domain-containing protein</fullName>
    </recommendedName>
</protein>
<accession>A0A6J5X4Z7</accession>
<keyword evidence="3" id="KW-1185">Reference proteome</keyword>
<dbReference type="GO" id="GO:0004523">
    <property type="term" value="F:RNA-DNA hybrid ribonuclease activity"/>
    <property type="evidence" value="ECO:0007669"/>
    <property type="project" value="InterPro"/>
</dbReference>
<dbReference type="Proteomes" id="UP000507245">
    <property type="component" value="Unassembled WGS sequence"/>
</dbReference>
<evidence type="ECO:0000313" key="3">
    <source>
        <dbReference type="Proteomes" id="UP000507245"/>
    </source>
</evidence>
<dbReference type="Pfam" id="PF13456">
    <property type="entry name" value="RVT_3"/>
    <property type="match status" value="1"/>
</dbReference>
<gene>
    <name evidence="2" type="ORF">ORAREDHAP_LOCUS29806</name>
</gene>
<evidence type="ECO:0000259" key="1">
    <source>
        <dbReference type="Pfam" id="PF13456"/>
    </source>
</evidence>
<evidence type="ECO:0000313" key="2">
    <source>
        <dbReference type="EMBL" id="CAB4309086.1"/>
    </source>
</evidence>
<dbReference type="InterPro" id="IPR002156">
    <property type="entry name" value="RNaseH_domain"/>
</dbReference>